<dbReference type="Gene3D" id="3.40.1090.10">
    <property type="entry name" value="Cytosolic phospholipase A2 catalytic domain"/>
    <property type="match status" value="2"/>
</dbReference>
<evidence type="ECO:0000313" key="10">
    <source>
        <dbReference type="Proteomes" id="UP000053831"/>
    </source>
</evidence>
<dbReference type="OrthoDB" id="10049244at2759"/>
<feature type="compositionally biased region" description="Polar residues" evidence="7">
    <location>
        <begin position="692"/>
        <end position="705"/>
    </location>
</feature>
<keyword evidence="3 5" id="KW-0442">Lipid degradation</keyword>
<dbReference type="PROSITE" id="PS51635">
    <property type="entry name" value="PNPLA"/>
    <property type="match status" value="1"/>
</dbReference>
<dbReference type="GO" id="GO:0016020">
    <property type="term" value="C:membrane"/>
    <property type="evidence" value="ECO:0007669"/>
    <property type="project" value="UniProtKB-SubCell"/>
</dbReference>
<protein>
    <recommendedName>
        <fullName evidence="6">Patatin-like phospholipase domain-containing protein</fullName>
        <ecNumber evidence="6">3.1.1.-</ecNumber>
    </recommendedName>
</protein>
<dbReference type="STRING" id="150374.A0A0M8N0C0"/>
<feature type="short sequence motif" description="GXGXXG" evidence="5">
    <location>
        <begin position="191"/>
        <end position="196"/>
    </location>
</feature>
<dbReference type="GO" id="GO:0004806">
    <property type="term" value="F:triacylglycerol lipase activity"/>
    <property type="evidence" value="ECO:0007669"/>
    <property type="project" value="InterPro"/>
</dbReference>
<feature type="compositionally biased region" description="Acidic residues" evidence="7">
    <location>
        <begin position="602"/>
        <end position="620"/>
    </location>
</feature>
<feature type="active site" description="Proton acceptor" evidence="5">
    <location>
        <position position="371"/>
    </location>
</feature>
<dbReference type="InterPro" id="IPR002641">
    <property type="entry name" value="PNPLA_dom"/>
</dbReference>
<organism evidence="9 10">
    <name type="scientific">Escovopsis weberi</name>
    <dbReference type="NCBI Taxonomy" id="150374"/>
    <lineage>
        <taxon>Eukaryota</taxon>
        <taxon>Fungi</taxon>
        <taxon>Dikarya</taxon>
        <taxon>Ascomycota</taxon>
        <taxon>Pezizomycotina</taxon>
        <taxon>Sordariomycetes</taxon>
        <taxon>Hypocreomycetidae</taxon>
        <taxon>Hypocreales</taxon>
        <taxon>Hypocreaceae</taxon>
        <taxon>Escovopsis</taxon>
    </lineage>
</organism>
<keyword evidence="10" id="KW-1185">Reference proteome</keyword>
<evidence type="ECO:0000313" key="9">
    <source>
        <dbReference type="EMBL" id="KOS22498.1"/>
    </source>
</evidence>
<name>A0A0M8N0C0_ESCWE</name>
<dbReference type="AlphaFoldDB" id="A0A0M8N0C0"/>
<gene>
    <name evidence="9" type="ORF">ESCO_002298</name>
</gene>
<evidence type="ECO:0000256" key="2">
    <source>
        <dbReference type="ARBA" id="ARBA00022801"/>
    </source>
</evidence>
<dbReference type="CDD" id="cd07230">
    <property type="entry name" value="Pat_TGL4-5_like"/>
    <property type="match status" value="1"/>
</dbReference>
<feature type="region of interest" description="Disordered" evidence="7">
    <location>
        <begin position="575"/>
        <end position="654"/>
    </location>
</feature>
<reference evidence="9 10" key="1">
    <citation type="submission" date="2015-07" db="EMBL/GenBank/DDBJ databases">
        <title>The genome of the fungus Escovopsis weberi, a specialized disease agent of ant agriculture.</title>
        <authorList>
            <person name="de Man T.J."/>
            <person name="Stajich J.E."/>
            <person name="Kubicek C.P."/>
            <person name="Chenthamara K."/>
            <person name="Atanasova L."/>
            <person name="Druzhinina I.S."/>
            <person name="Birnbaum S."/>
            <person name="Barribeau S.M."/>
            <person name="Teiling C."/>
            <person name="Suen G."/>
            <person name="Currie C."/>
            <person name="Gerardo N.M."/>
        </authorList>
    </citation>
    <scope>NUCLEOTIDE SEQUENCE [LARGE SCALE GENOMIC DNA]</scope>
</reference>
<sequence length="808" mass="89125">MDYSPQSLFGTVSKTLKDATVTWRSRQALGNDEQNRTKLKEDKKSLFYSRLKSAGSLEQWQAAAQELDLLEGNDRWKNDPSSEGAYNPALIEERLFALDEARANCDIQAMMHQIRTALSRNLGGMGNVELYKHSHLGTKTLIERYVDSTIQTIDAVIDQSAFDRNVSYKDLLEGMLLARQSFGRSALLLSGGGTFGMAHIGVLKTLFETQLLPRIISGASAGSIVCAIMCTRTDEEIPDVICSFPYGDLAVFDPADKPDSIFDHMRRLFTEGSWSDIKHLSRVMRHMMGDITFQEAYNRTRRILNICVSTEAIYELPRLLNYVTAPNVMIWSAVAASCSVPLVFNGSSLLVKDPATGQHRPWNPTPQRWIDGSVENDLPMTRLAEMFNVNHFIVSQVNPHVAPFLSRDEYLPPDRWGNTIKAAQAGGYDWLQTFTALARDEALHRLNFMAEIGFFPNVMTKFRSVLSQRYSGDINILPEMTMEHLPLILSNPTADFMIRCCLVGQRATWPKLSRVRDSCAVELALDRAVHRLRTRVVFSDSRSELRYLANTPSGNLRPQAQASGLTSFPSAVGLSSTGPAFQRQRRQSGGSLLTLQNNGMMLDDDDDYTNDDAADEDEALEIGSRPRSVPSQSSSGPRKPPLQRATKSSTHVSQYRGSLMPTLHPFPISLQSDLDLSKHSTPPVGAAELESQPEQDSMPETNLTDTDAPFPSDTESDQGTSSRGPFLSPSGAVVESSEQAPLSDTDMGPVSEASEPELFSHARGGHYTPPGSNALKKASRGAYPPFGPSGHAPGHLLSKVQPLARQSQ</sequence>
<feature type="active site" description="Nucleophile" evidence="5">
    <location>
        <position position="220"/>
    </location>
</feature>
<feature type="compositionally biased region" description="Polar residues" evidence="7">
    <location>
        <begin position="587"/>
        <end position="599"/>
    </location>
</feature>
<comment type="function">
    <text evidence="1">Probable lipid hydrolase.</text>
</comment>
<comment type="caution">
    <text evidence="5">Lacks conserved residue(s) required for the propagation of feature annotation.</text>
</comment>
<feature type="compositionally biased region" description="Polar residues" evidence="7">
    <location>
        <begin position="645"/>
        <end position="654"/>
    </location>
</feature>
<evidence type="ECO:0000256" key="4">
    <source>
        <dbReference type="ARBA" id="ARBA00023098"/>
    </source>
</evidence>
<comment type="subcellular location">
    <subcellularLocation>
        <location evidence="6">Membrane</location>
        <topology evidence="6">Single-pass membrane protein</topology>
    </subcellularLocation>
</comment>
<feature type="domain" description="PNPLA" evidence="8">
    <location>
        <begin position="187"/>
        <end position="384"/>
    </location>
</feature>
<evidence type="ECO:0000256" key="3">
    <source>
        <dbReference type="ARBA" id="ARBA00022963"/>
    </source>
</evidence>
<accession>A0A0M8N0C0</accession>
<comment type="caution">
    <text evidence="9">The sequence shown here is derived from an EMBL/GenBank/DDBJ whole genome shotgun (WGS) entry which is preliminary data.</text>
</comment>
<evidence type="ECO:0000256" key="5">
    <source>
        <dbReference type="PROSITE-ProRule" id="PRU01161"/>
    </source>
</evidence>
<dbReference type="EMBL" id="LGSR01000006">
    <property type="protein sequence ID" value="KOS22498.1"/>
    <property type="molecule type" value="Genomic_DNA"/>
</dbReference>
<dbReference type="Pfam" id="PF11815">
    <property type="entry name" value="DUF3336"/>
    <property type="match status" value="1"/>
</dbReference>
<keyword evidence="4 5" id="KW-0443">Lipid metabolism</keyword>
<dbReference type="GO" id="GO:0006641">
    <property type="term" value="P:triglyceride metabolic process"/>
    <property type="evidence" value="ECO:0007669"/>
    <property type="project" value="UniProtKB-ARBA"/>
</dbReference>
<proteinExistence type="inferred from homology"/>
<evidence type="ECO:0000256" key="6">
    <source>
        <dbReference type="RuleBase" id="RU362055"/>
    </source>
</evidence>
<feature type="short sequence motif" description="GXSXG" evidence="5">
    <location>
        <begin position="218"/>
        <end position="222"/>
    </location>
</feature>
<dbReference type="SUPFAM" id="SSF52151">
    <property type="entry name" value="FabD/lysophospholipase-like"/>
    <property type="match status" value="1"/>
</dbReference>
<dbReference type="Proteomes" id="UP000053831">
    <property type="component" value="Unassembled WGS sequence"/>
</dbReference>
<feature type="region of interest" description="Disordered" evidence="7">
    <location>
        <begin position="673"/>
        <end position="808"/>
    </location>
</feature>
<dbReference type="PANTHER" id="PTHR14226:SF10">
    <property type="entry name" value="TRIACYLGLYCEROL LIPASE 4-RELATED"/>
    <property type="match status" value="1"/>
</dbReference>
<dbReference type="Pfam" id="PF01734">
    <property type="entry name" value="Patatin"/>
    <property type="match status" value="1"/>
</dbReference>
<dbReference type="GO" id="GO:0016042">
    <property type="term" value="P:lipid catabolic process"/>
    <property type="evidence" value="ECO:0007669"/>
    <property type="project" value="UniProtKB-UniRule"/>
</dbReference>
<comment type="similarity">
    <text evidence="6">Belongs to the PLPL family.</text>
</comment>
<dbReference type="InterPro" id="IPR021771">
    <property type="entry name" value="Triacylglycerol_lipase_N"/>
</dbReference>
<evidence type="ECO:0000259" key="8">
    <source>
        <dbReference type="PROSITE" id="PS51635"/>
    </source>
</evidence>
<feature type="compositionally biased region" description="Low complexity" evidence="7">
    <location>
        <begin position="625"/>
        <end position="637"/>
    </location>
</feature>
<dbReference type="PANTHER" id="PTHR14226">
    <property type="entry name" value="NEUROPATHY TARGET ESTERASE/SWISS CHEESE D.MELANOGASTER"/>
    <property type="match status" value="1"/>
</dbReference>
<dbReference type="InterPro" id="IPR016035">
    <property type="entry name" value="Acyl_Trfase/lysoPLipase"/>
</dbReference>
<dbReference type="EC" id="3.1.1.-" evidence="6"/>
<evidence type="ECO:0000256" key="7">
    <source>
        <dbReference type="SAM" id="MobiDB-lite"/>
    </source>
</evidence>
<comment type="function">
    <text evidence="6">Lipid hydrolase.</text>
</comment>
<evidence type="ECO:0000256" key="1">
    <source>
        <dbReference type="ARBA" id="ARBA00002682"/>
    </source>
</evidence>
<dbReference type="InterPro" id="IPR050301">
    <property type="entry name" value="NTE"/>
</dbReference>
<keyword evidence="2 5" id="KW-0378">Hydrolase</keyword>